<sequence>MFFFVILTICSPLVSRPLTAADSAWSSLPMPQSVGAVVDLAVPPGQDGLIYLLAFDNGQKLWRSNNDGGAWQLIYQTGGTGLSAIDRFTVSGNGIVLVAGRTGNGPVYLRSADQGQTFTQFTLPAALDSDSGIAALNERVWFFTSFDGNRSRVWRTSDGVVFESTEISATPLSSLKLSPGFAADNTMIAAGADGNFYLSTDGGVHFSALQQSSLVGEICFAFSADYSVSKYIYAASSTAGSGIWRMKVGEPSWTRIDAGLPGGTMISGIEVSSGGIIYVASGNQVGASNGGLVKRSPFNQSWETARDGLQAGTTLWDLRLRGSRVYSLDTANNRLVAYNDTLASPIELLSPQSGAPGIGTFASGGVGGIDLVWRNPGGASAFQWQVSDSYDMSIIRFEGSATAETARLKNLDPGITYYWRARAAAPSISPWSAVWSFTTVLGTPVLTTPAIGATVQILQPPFQWQPVTGAKTYELMLSSSADFNPVTAYAAGIGGNAWQPPSALLPSTGYFWKVRAIGTNTSSPWSAVSAFTTTAPPATTEPPATTPAPTTAPATTQAAATSTPPTTSVKTTAPTQSIAPPVAASTIPGALIGILVGMGCLSGLVVSLVIKTRKQRRD</sequence>
<accession>A0A1P8F514</accession>
<proteinExistence type="predicted"/>
<keyword evidence="3" id="KW-0732">Signal</keyword>
<dbReference type="Gene3D" id="2.130.10.10">
    <property type="entry name" value="YVTN repeat-like/Quinoprotein amine dehydrogenase"/>
    <property type="match status" value="2"/>
</dbReference>
<name>A0A1P8F514_9CHLR</name>
<evidence type="ECO:0000256" key="3">
    <source>
        <dbReference type="SAM" id="SignalP"/>
    </source>
</evidence>
<keyword evidence="2" id="KW-1133">Transmembrane helix</keyword>
<protein>
    <recommendedName>
        <fullName evidence="6">Fibronectin type-III domain-containing protein</fullName>
    </recommendedName>
</protein>
<organism evidence="4 5">
    <name type="scientific">Dehalogenimonas formicexedens</name>
    <dbReference type="NCBI Taxonomy" id="1839801"/>
    <lineage>
        <taxon>Bacteria</taxon>
        <taxon>Bacillati</taxon>
        <taxon>Chloroflexota</taxon>
        <taxon>Dehalococcoidia</taxon>
        <taxon>Dehalococcoidales</taxon>
        <taxon>Dehalococcoidaceae</taxon>
        <taxon>Dehalogenimonas</taxon>
    </lineage>
</organism>
<dbReference type="InterPro" id="IPR015943">
    <property type="entry name" value="WD40/YVTN_repeat-like_dom_sf"/>
</dbReference>
<dbReference type="SUPFAM" id="SSF110296">
    <property type="entry name" value="Oligoxyloglucan reducing end-specific cellobiohydrolase"/>
    <property type="match status" value="1"/>
</dbReference>
<evidence type="ECO:0000313" key="4">
    <source>
        <dbReference type="EMBL" id="APV43520.1"/>
    </source>
</evidence>
<dbReference type="Gene3D" id="2.60.40.10">
    <property type="entry name" value="Immunoglobulins"/>
    <property type="match status" value="2"/>
</dbReference>
<feature type="signal peptide" evidence="3">
    <location>
        <begin position="1"/>
        <end position="20"/>
    </location>
</feature>
<evidence type="ECO:0000256" key="2">
    <source>
        <dbReference type="SAM" id="Phobius"/>
    </source>
</evidence>
<feature type="chain" id="PRO_5012094419" description="Fibronectin type-III domain-containing protein" evidence="3">
    <location>
        <begin position="21"/>
        <end position="618"/>
    </location>
</feature>
<dbReference type="STRING" id="1839801.Dform_00157"/>
<feature type="region of interest" description="Disordered" evidence="1">
    <location>
        <begin position="533"/>
        <end position="576"/>
    </location>
</feature>
<feature type="transmembrane region" description="Helical" evidence="2">
    <location>
        <begin position="587"/>
        <end position="610"/>
    </location>
</feature>
<evidence type="ECO:0000256" key="1">
    <source>
        <dbReference type="SAM" id="MobiDB-lite"/>
    </source>
</evidence>
<reference evidence="5" key="1">
    <citation type="submission" date="2016-11" db="EMBL/GenBank/DDBJ databases">
        <title>Dehalogenimonas formicexedens sp. nov., a chlorinated alkane respiring bacterium isolated from contaminated groundwater.</title>
        <authorList>
            <person name="Key T.A."/>
            <person name="Bowman K.S."/>
            <person name="Lee I."/>
            <person name="Chun J."/>
            <person name="Albuquerque L."/>
            <person name="da Costa M.S."/>
            <person name="Rainey F.A."/>
            <person name="Moe W.M."/>
        </authorList>
    </citation>
    <scope>NUCLEOTIDE SEQUENCE [LARGE SCALE GENOMIC DNA]</scope>
    <source>
        <strain evidence="5">NSZ-14</strain>
    </source>
</reference>
<dbReference type="AlphaFoldDB" id="A0A1P8F514"/>
<evidence type="ECO:0008006" key="6">
    <source>
        <dbReference type="Google" id="ProtNLM"/>
    </source>
</evidence>
<keyword evidence="2" id="KW-0472">Membrane</keyword>
<dbReference type="InterPro" id="IPR013783">
    <property type="entry name" value="Ig-like_fold"/>
</dbReference>
<dbReference type="Proteomes" id="UP000185934">
    <property type="component" value="Chromosome"/>
</dbReference>
<evidence type="ECO:0000313" key="5">
    <source>
        <dbReference type="Proteomes" id="UP000185934"/>
    </source>
</evidence>
<feature type="compositionally biased region" description="Low complexity" evidence="1">
    <location>
        <begin position="533"/>
        <end position="575"/>
    </location>
</feature>
<dbReference type="EMBL" id="CP018258">
    <property type="protein sequence ID" value="APV43520.1"/>
    <property type="molecule type" value="Genomic_DNA"/>
</dbReference>
<keyword evidence="5" id="KW-1185">Reference proteome</keyword>
<gene>
    <name evidence="4" type="ORF">Dform_00157</name>
</gene>
<keyword evidence="2" id="KW-0812">Transmembrane</keyword>
<dbReference type="KEGG" id="dfo:Dform_00157"/>